<dbReference type="Proteomes" id="UP000818603">
    <property type="component" value="Unassembled WGS sequence"/>
</dbReference>
<evidence type="ECO:0000313" key="1">
    <source>
        <dbReference type="EMBL" id="GGH92797.1"/>
    </source>
</evidence>
<accession>A0A8J3A4R7</accession>
<comment type="caution">
    <text evidence="1">The sequence shown here is derived from an EMBL/GenBank/DDBJ whole genome shotgun (WGS) entry which is preliminary data.</text>
</comment>
<dbReference type="RefSeq" id="WP_155136398.1">
    <property type="nucleotide sequence ID" value="NZ_BMGZ01000001.1"/>
</dbReference>
<gene>
    <name evidence="2" type="ORF">FF098_001550</name>
    <name evidence="1" type="ORF">GCM10011355_03140</name>
</gene>
<proteinExistence type="predicted"/>
<sequence>MGINKQSDDEADLQIGATDQGMVRLYISSSTIDLPMDFEPDDAIEIAEEIMAAAEQVRGASRKRK</sequence>
<name>A0A8J3A4R7_9PROT</name>
<reference evidence="2 4" key="2">
    <citation type="submission" date="2020-02" db="EMBL/GenBank/DDBJ databases">
        <title>Genome sequence of Parvularcula flava strain NH6-79.</title>
        <authorList>
            <person name="Abdul Karim M.H."/>
            <person name="Lam M.Q."/>
            <person name="Chen S.J."/>
            <person name="Yahya A."/>
            <person name="Shahir S."/>
            <person name="Shamsir M.S."/>
            <person name="Chong C.S."/>
        </authorList>
    </citation>
    <scope>NUCLEOTIDE SEQUENCE [LARGE SCALE GENOMIC DNA]</scope>
    <source>
        <strain evidence="2 4">NH6-79</strain>
    </source>
</reference>
<reference evidence="1" key="1">
    <citation type="journal article" date="2014" name="Int. J. Syst. Evol. Microbiol.">
        <title>Complete genome sequence of Corynebacterium casei LMG S-19264T (=DSM 44701T), isolated from a smear-ripened cheese.</title>
        <authorList>
            <consortium name="US DOE Joint Genome Institute (JGI-PGF)"/>
            <person name="Walter F."/>
            <person name="Albersmeier A."/>
            <person name="Kalinowski J."/>
            <person name="Ruckert C."/>
        </authorList>
    </citation>
    <scope>NUCLEOTIDE SEQUENCE</scope>
    <source>
        <strain evidence="1">CGMCC 1.14984</strain>
    </source>
</reference>
<dbReference type="Pfam" id="PF19849">
    <property type="entry name" value="DUF6324"/>
    <property type="match status" value="1"/>
</dbReference>
<dbReference type="AlphaFoldDB" id="A0A8J3A4R7"/>
<dbReference type="EMBL" id="BMGZ01000001">
    <property type="protein sequence ID" value="GGH92797.1"/>
    <property type="molecule type" value="Genomic_DNA"/>
</dbReference>
<reference evidence="1" key="3">
    <citation type="submission" date="2020-09" db="EMBL/GenBank/DDBJ databases">
        <authorList>
            <person name="Sun Q."/>
            <person name="Zhou Y."/>
        </authorList>
    </citation>
    <scope>NUCLEOTIDE SEQUENCE</scope>
    <source>
        <strain evidence="1">CGMCC 1.14984</strain>
    </source>
</reference>
<evidence type="ECO:0000313" key="2">
    <source>
        <dbReference type="EMBL" id="NHK26589.1"/>
    </source>
</evidence>
<dbReference type="InterPro" id="IPR046287">
    <property type="entry name" value="DUF6324"/>
</dbReference>
<evidence type="ECO:0000313" key="3">
    <source>
        <dbReference type="Proteomes" id="UP000621856"/>
    </source>
</evidence>
<dbReference type="Proteomes" id="UP000621856">
    <property type="component" value="Unassembled WGS sequence"/>
</dbReference>
<protein>
    <submittedName>
        <fullName evidence="1">Uncharacterized protein</fullName>
    </submittedName>
</protein>
<keyword evidence="4" id="KW-1185">Reference proteome</keyword>
<organism evidence="1 3">
    <name type="scientific">Aquisalinus luteolus</name>
    <dbReference type="NCBI Taxonomy" id="1566827"/>
    <lineage>
        <taxon>Bacteria</taxon>
        <taxon>Pseudomonadati</taxon>
        <taxon>Pseudomonadota</taxon>
        <taxon>Alphaproteobacteria</taxon>
        <taxon>Parvularculales</taxon>
        <taxon>Parvularculaceae</taxon>
        <taxon>Aquisalinus</taxon>
    </lineage>
</organism>
<evidence type="ECO:0000313" key="4">
    <source>
        <dbReference type="Proteomes" id="UP000818603"/>
    </source>
</evidence>
<dbReference type="EMBL" id="VCJR02000001">
    <property type="protein sequence ID" value="NHK26589.1"/>
    <property type="molecule type" value="Genomic_DNA"/>
</dbReference>